<dbReference type="PANTHER" id="PTHR42996">
    <property type="entry name" value="PHOSPHATE-BINDING PROTEIN PSTS"/>
    <property type="match status" value="1"/>
</dbReference>
<evidence type="ECO:0000256" key="1">
    <source>
        <dbReference type="ARBA" id="ARBA00008725"/>
    </source>
</evidence>
<dbReference type="RefSeq" id="WP_119276341.1">
    <property type="nucleotide sequence ID" value="NZ_QWLA01000013.1"/>
</dbReference>
<dbReference type="EMBL" id="QWLA01000013">
    <property type="protein sequence ID" value="RIH88109.1"/>
    <property type="molecule type" value="Genomic_DNA"/>
</dbReference>
<dbReference type="CDD" id="cd13565">
    <property type="entry name" value="PBP2_PstS"/>
    <property type="match status" value="1"/>
</dbReference>
<evidence type="ECO:0000259" key="6">
    <source>
        <dbReference type="Pfam" id="PF12849"/>
    </source>
</evidence>
<evidence type="ECO:0000256" key="2">
    <source>
        <dbReference type="ARBA" id="ARBA00022448"/>
    </source>
</evidence>
<keyword evidence="8" id="KW-1185">Reference proteome</keyword>
<protein>
    <recommendedName>
        <fullName evidence="4">Phosphate-binding protein</fullName>
    </recommendedName>
</protein>
<accession>A0A399EYK9</accession>
<evidence type="ECO:0000313" key="7">
    <source>
        <dbReference type="EMBL" id="RIH88109.1"/>
    </source>
</evidence>
<proteinExistence type="inferred from homology"/>
<dbReference type="InterPro" id="IPR005673">
    <property type="entry name" value="ABC_phos-bd_PstS"/>
</dbReference>
<dbReference type="AlphaFoldDB" id="A0A399EYK9"/>
<feature type="signal peptide" evidence="5">
    <location>
        <begin position="1"/>
        <end position="20"/>
    </location>
</feature>
<keyword evidence="5" id="KW-0732">Signal</keyword>
<feature type="domain" description="PBP" evidence="6">
    <location>
        <begin position="19"/>
        <end position="309"/>
    </location>
</feature>
<dbReference type="Proteomes" id="UP000265341">
    <property type="component" value="Unassembled WGS sequence"/>
</dbReference>
<dbReference type="InterPro" id="IPR050962">
    <property type="entry name" value="Phosphate-bind_PstS"/>
</dbReference>
<dbReference type="GO" id="GO:0043190">
    <property type="term" value="C:ATP-binding cassette (ABC) transporter complex"/>
    <property type="evidence" value="ECO:0007669"/>
    <property type="project" value="InterPro"/>
</dbReference>
<dbReference type="Pfam" id="PF12849">
    <property type="entry name" value="PBP_like_2"/>
    <property type="match status" value="1"/>
</dbReference>
<keyword evidence="3 4" id="KW-0592">Phosphate transport</keyword>
<comment type="caution">
    <text evidence="7">The sequence shown here is derived from an EMBL/GenBank/DDBJ whole genome shotgun (WGS) entry which is preliminary data.</text>
</comment>
<dbReference type="OrthoDB" id="9790048at2"/>
<dbReference type="GO" id="GO:0042301">
    <property type="term" value="F:phosphate ion binding"/>
    <property type="evidence" value="ECO:0007669"/>
    <property type="project" value="InterPro"/>
</dbReference>
<dbReference type="NCBIfam" id="TIGR00975">
    <property type="entry name" value="3a0107s03"/>
    <property type="match status" value="1"/>
</dbReference>
<comment type="similarity">
    <text evidence="1 4">Belongs to the PstS family.</text>
</comment>
<keyword evidence="2 4" id="KW-0813">Transport</keyword>
<evidence type="ECO:0000256" key="3">
    <source>
        <dbReference type="ARBA" id="ARBA00022592"/>
    </source>
</evidence>
<dbReference type="SUPFAM" id="SSF53850">
    <property type="entry name" value="Periplasmic binding protein-like II"/>
    <property type="match status" value="1"/>
</dbReference>
<organism evidence="7 8">
    <name type="scientific">Calidithermus roseus</name>
    <dbReference type="NCBI Taxonomy" id="1644118"/>
    <lineage>
        <taxon>Bacteria</taxon>
        <taxon>Thermotogati</taxon>
        <taxon>Deinococcota</taxon>
        <taxon>Deinococci</taxon>
        <taxon>Thermales</taxon>
        <taxon>Thermaceae</taxon>
        <taxon>Calidithermus</taxon>
    </lineage>
</organism>
<dbReference type="Gene3D" id="3.40.190.10">
    <property type="entry name" value="Periplasmic binding protein-like II"/>
    <property type="match status" value="2"/>
</dbReference>
<reference evidence="7 8" key="1">
    <citation type="submission" date="2018-08" db="EMBL/GenBank/DDBJ databases">
        <title>Meiothermus roseus NBRC 110900 genome sequencing project.</title>
        <authorList>
            <person name="Da Costa M.S."/>
            <person name="Albuquerque L."/>
            <person name="Raposo P."/>
            <person name="Froufe H.J.C."/>
            <person name="Barroso C.S."/>
            <person name="Egas C."/>
        </authorList>
    </citation>
    <scope>NUCLEOTIDE SEQUENCE [LARGE SCALE GENOMIC DNA]</scope>
    <source>
        <strain evidence="7 8">NBRC 110900</strain>
    </source>
</reference>
<dbReference type="PIRSF" id="PIRSF002756">
    <property type="entry name" value="PstS"/>
    <property type="match status" value="1"/>
</dbReference>
<evidence type="ECO:0000256" key="4">
    <source>
        <dbReference type="PIRNR" id="PIRNR002756"/>
    </source>
</evidence>
<evidence type="ECO:0000313" key="8">
    <source>
        <dbReference type="Proteomes" id="UP000265341"/>
    </source>
</evidence>
<sequence>MKKLLATAVATAALSGLASAQTVNLTGAGATFPFPILAKYFDEYAKLTDGKVRVNYQSIGSGGGQRQFIEQTVHFGASDNPFNDQQMADIRKNTGSAALNIPFVLGAVVPTYNLPGLTKPLNFSGEVLADIFLGNIKTWNDPAIAKLNPDVKLPPLPITVTHRSDGSGTTFVWTDYLSKVSPEWAQKVGRGNSVDWKAPNKVGARGNEGVAGVVRQTPGAIGYNEVTYAVQNKIAYGAVQNKAGRFVLADLPSIAAAANVPLPGDARISLTNTAAPDGYPVASFSYLLVYEKLDANKAFKSEAEARAFVELLKWMVTDGQKFNEPLTYGRLPSVAQQRALALIARITYQGKPLGKDIVGR</sequence>
<feature type="chain" id="PRO_5017425883" description="Phosphate-binding protein" evidence="5">
    <location>
        <begin position="21"/>
        <end position="360"/>
    </location>
</feature>
<name>A0A399EYK9_9DEIN</name>
<dbReference type="InterPro" id="IPR024370">
    <property type="entry name" value="PBP_domain"/>
</dbReference>
<gene>
    <name evidence="7" type="primary">pstS</name>
    <name evidence="7" type="ORF">Mrose_01013</name>
</gene>
<dbReference type="PANTHER" id="PTHR42996:SF1">
    <property type="entry name" value="PHOSPHATE-BINDING PROTEIN PSTS"/>
    <property type="match status" value="1"/>
</dbReference>
<evidence type="ECO:0000256" key="5">
    <source>
        <dbReference type="SAM" id="SignalP"/>
    </source>
</evidence>
<dbReference type="GO" id="GO:0035435">
    <property type="term" value="P:phosphate ion transmembrane transport"/>
    <property type="evidence" value="ECO:0007669"/>
    <property type="project" value="InterPro"/>
</dbReference>